<proteinExistence type="predicted"/>
<protein>
    <submittedName>
        <fullName evidence="1">Uridine kinase-like protein</fullName>
    </submittedName>
</protein>
<dbReference type="EMBL" id="AWUE01010826">
    <property type="protein sequence ID" value="OMP11261.1"/>
    <property type="molecule type" value="Genomic_DNA"/>
</dbReference>
<keyword evidence="1" id="KW-0418">Kinase</keyword>
<reference evidence="2" key="1">
    <citation type="submission" date="2013-09" db="EMBL/GenBank/DDBJ databases">
        <title>Corchorus olitorius genome sequencing.</title>
        <authorList>
            <person name="Alam M."/>
            <person name="Haque M.S."/>
            <person name="Islam M.S."/>
            <person name="Emdad E.M."/>
            <person name="Islam M.M."/>
            <person name="Ahmed B."/>
            <person name="Halim A."/>
            <person name="Hossen Q.M.M."/>
            <person name="Hossain M.Z."/>
            <person name="Ahmed R."/>
            <person name="Khan M.M."/>
            <person name="Islam R."/>
            <person name="Rashid M.M."/>
            <person name="Khan S.A."/>
            <person name="Rahman M.S."/>
            <person name="Alam M."/>
            <person name="Yahiya A.S."/>
            <person name="Khan M.S."/>
            <person name="Azam M.S."/>
            <person name="Haque T."/>
            <person name="Lashkar M.Z.H."/>
            <person name="Akhand A.I."/>
            <person name="Morshed G."/>
            <person name="Roy S."/>
            <person name="Uddin K.S."/>
            <person name="Rabeya T."/>
            <person name="Hossain A.S."/>
            <person name="Chowdhury A."/>
            <person name="Snigdha A.R."/>
            <person name="Mortoza M.S."/>
            <person name="Matin S.A."/>
            <person name="Hoque S.M.E."/>
            <person name="Islam M.K."/>
            <person name="Roy D.K."/>
            <person name="Haider R."/>
            <person name="Moosa M.M."/>
            <person name="Elias S.M."/>
            <person name="Hasan A.M."/>
            <person name="Jahan S."/>
            <person name="Shafiuddin M."/>
            <person name="Mahmood N."/>
            <person name="Shommy N.S."/>
        </authorList>
    </citation>
    <scope>NUCLEOTIDE SEQUENCE [LARGE SCALE GENOMIC DNA]</scope>
    <source>
        <strain evidence="2">cv. O-4</strain>
    </source>
</reference>
<organism evidence="1 2">
    <name type="scientific">Corchorus olitorius</name>
    <dbReference type="NCBI Taxonomy" id="93759"/>
    <lineage>
        <taxon>Eukaryota</taxon>
        <taxon>Viridiplantae</taxon>
        <taxon>Streptophyta</taxon>
        <taxon>Embryophyta</taxon>
        <taxon>Tracheophyta</taxon>
        <taxon>Spermatophyta</taxon>
        <taxon>Magnoliopsida</taxon>
        <taxon>eudicotyledons</taxon>
        <taxon>Gunneridae</taxon>
        <taxon>Pentapetalae</taxon>
        <taxon>rosids</taxon>
        <taxon>malvids</taxon>
        <taxon>Malvales</taxon>
        <taxon>Malvaceae</taxon>
        <taxon>Grewioideae</taxon>
        <taxon>Apeibeae</taxon>
        <taxon>Corchorus</taxon>
    </lineage>
</organism>
<comment type="caution">
    <text evidence="1">The sequence shown here is derived from an EMBL/GenBank/DDBJ whole genome shotgun (WGS) entry which is preliminary data.</text>
</comment>
<name>A0A1R3KVZ0_9ROSI</name>
<accession>A0A1R3KVZ0</accession>
<dbReference type="AlphaFoldDB" id="A0A1R3KVZ0"/>
<evidence type="ECO:0000313" key="1">
    <source>
        <dbReference type="EMBL" id="OMP11261.1"/>
    </source>
</evidence>
<keyword evidence="1" id="KW-0808">Transferase</keyword>
<evidence type="ECO:0000313" key="2">
    <source>
        <dbReference type="Proteomes" id="UP000187203"/>
    </source>
</evidence>
<dbReference type="GO" id="GO:0016301">
    <property type="term" value="F:kinase activity"/>
    <property type="evidence" value="ECO:0007669"/>
    <property type="project" value="UniProtKB-KW"/>
</dbReference>
<gene>
    <name evidence="1" type="ORF">COLO4_03932</name>
</gene>
<keyword evidence="2" id="KW-1185">Reference proteome</keyword>
<sequence length="125" mass="15404">MNNSNQKKKRVFPTNPHGPLYVTVNEVYSNTKIQNQMRRQIQINFNGPWHKWEAIPRNDVLHMFNCWKVFYCYDTQHHQKIWKEFHKVGSGYLRRNFYKQRKLPSVPRFRWVPQSAWDSMKVHWV</sequence>
<dbReference type="Proteomes" id="UP000187203">
    <property type="component" value="Unassembled WGS sequence"/>
</dbReference>